<proteinExistence type="predicted"/>
<evidence type="ECO:0000313" key="2">
    <source>
        <dbReference type="Proteomes" id="UP000789342"/>
    </source>
</evidence>
<sequence>MSNSREHEVLVICKGNAVKIGKTEIKRFEGTLSRNETLGVLVVPNRNGYTDQALLYARSSPFKLLLTNIYDLECDF</sequence>
<protein>
    <submittedName>
        <fullName evidence="1">5273_t:CDS:1</fullName>
    </submittedName>
</protein>
<accession>A0A9N9EZZ2</accession>
<evidence type="ECO:0000313" key="1">
    <source>
        <dbReference type="EMBL" id="CAG8500867.1"/>
    </source>
</evidence>
<comment type="caution">
    <text evidence="1">The sequence shown here is derived from an EMBL/GenBank/DDBJ whole genome shotgun (WGS) entry which is preliminary data.</text>
</comment>
<name>A0A9N9EZZ2_9GLOM</name>
<dbReference type="AlphaFoldDB" id="A0A9N9EZZ2"/>
<dbReference type="EMBL" id="CAJVPV010001546">
    <property type="protein sequence ID" value="CAG8500867.1"/>
    <property type="molecule type" value="Genomic_DNA"/>
</dbReference>
<gene>
    <name evidence="1" type="ORF">AMORRO_LOCUS3245</name>
</gene>
<reference evidence="1" key="1">
    <citation type="submission" date="2021-06" db="EMBL/GenBank/DDBJ databases">
        <authorList>
            <person name="Kallberg Y."/>
            <person name="Tangrot J."/>
            <person name="Rosling A."/>
        </authorList>
    </citation>
    <scope>NUCLEOTIDE SEQUENCE</scope>
    <source>
        <strain evidence="1">CL551</strain>
    </source>
</reference>
<organism evidence="1 2">
    <name type="scientific">Acaulospora morrowiae</name>
    <dbReference type="NCBI Taxonomy" id="94023"/>
    <lineage>
        <taxon>Eukaryota</taxon>
        <taxon>Fungi</taxon>
        <taxon>Fungi incertae sedis</taxon>
        <taxon>Mucoromycota</taxon>
        <taxon>Glomeromycotina</taxon>
        <taxon>Glomeromycetes</taxon>
        <taxon>Diversisporales</taxon>
        <taxon>Acaulosporaceae</taxon>
        <taxon>Acaulospora</taxon>
    </lineage>
</organism>
<dbReference type="Proteomes" id="UP000789342">
    <property type="component" value="Unassembled WGS sequence"/>
</dbReference>
<keyword evidence="2" id="KW-1185">Reference proteome</keyword>
<dbReference type="OrthoDB" id="2429086at2759"/>